<accession>A0A2H1VJV6</accession>
<reference evidence="1" key="1">
    <citation type="submission" date="2016-07" db="EMBL/GenBank/DDBJ databases">
        <authorList>
            <person name="Bretaudeau A."/>
        </authorList>
    </citation>
    <scope>NUCLEOTIDE SEQUENCE</scope>
    <source>
        <strain evidence="1">Rice</strain>
        <tissue evidence="1">Whole body</tissue>
    </source>
</reference>
<sequence>MDGWTRQFSESEVKCRRAILRHGRVLPRPHRKPTICSRYNHENTGKLMSGASQGHEQLSWIPQRNKSEHIIRGEVSNFSARYHHCRAGSYTLHGDGTKDAWLASLLSIHRILKLRIFLAHSLLSVEIRGHIVSQNCHYIFVAKGFYQLRNSNHCLTIELTNSQQQSTKDTK</sequence>
<name>A0A2H1VJV6_SPOFR</name>
<evidence type="ECO:0000313" key="1">
    <source>
        <dbReference type="EMBL" id="SOQ40722.1"/>
    </source>
</evidence>
<proteinExistence type="predicted"/>
<protein>
    <submittedName>
        <fullName evidence="1">SFRICE_002697</fullName>
    </submittedName>
</protein>
<dbReference type="AlphaFoldDB" id="A0A2H1VJV6"/>
<organism evidence="1">
    <name type="scientific">Spodoptera frugiperda</name>
    <name type="common">Fall armyworm</name>
    <dbReference type="NCBI Taxonomy" id="7108"/>
    <lineage>
        <taxon>Eukaryota</taxon>
        <taxon>Metazoa</taxon>
        <taxon>Ecdysozoa</taxon>
        <taxon>Arthropoda</taxon>
        <taxon>Hexapoda</taxon>
        <taxon>Insecta</taxon>
        <taxon>Pterygota</taxon>
        <taxon>Neoptera</taxon>
        <taxon>Endopterygota</taxon>
        <taxon>Lepidoptera</taxon>
        <taxon>Glossata</taxon>
        <taxon>Ditrysia</taxon>
        <taxon>Noctuoidea</taxon>
        <taxon>Noctuidae</taxon>
        <taxon>Amphipyrinae</taxon>
        <taxon>Spodoptera</taxon>
    </lineage>
</organism>
<gene>
    <name evidence="1" type="ORF">SFRICE_002697</name>
</gene>
<dbReference type="EMBL" id="ODYU01002790">
    <property type="protein sequence ID" value="SOQ40722.1"/>
    <property type="molecule type" value="Genomic_DNA"/>
</dbReference>